<evidence type="ECO:0000256" key="3">
    <source>
        <dbReference type="ARBA" id="ARBA00022801"/>
    </source>
</evidence>
<evidence type="ECO:0000313" key="12">
    <source>
        <dbReference type="Proteomes" id="UP000587991"/>
    </source>
</evidence>
<dbReference type="Pfam" id="PF00768">
    <property type="entry name" value="Peptidase_S11"/>
    <property type="match status" value="1"/>
</dbReference>
<evidence type="ECO:0000256" key="7">
    <source>
        <dbReference type="PIRSR" id="PIRSR618044-1"/>
    </source>
</evidence>
<evidence type="ECO:0000256" key="9">
    <source>
        <dbReference type="RuleBase" id="RU004016"/>
    </source>
</evidence>
<dbReference type="SUPFAM" id="SSF56601">
    <property type="entry name" value="beta-lactamase/transpeptidase-like"/>
    <property type="match status" value="1"/>
</dbReference>
<dbReference type="GO" id="GO:0071555">
    <property type="term" value="P:cell wall organization"/>
    <property type="evidence" value="ECO:0007669"/>
    <property type="project" value="UniProtKB-KW"/>
</dbReference>
<feature type="active site" description="Acyl-ester intermediate" evidence="7">
    <location>
        <position position="106"/>
    </location>
</feature>
<keyword evidence="6" id="KW-0961">Cell wall biogenesis/degradation</keyword>
<evidence type="ECO:0000256" key="4">
    <source>
        <dbReference type="ARBA" id="ARBA00022960"/>
    </source>
</evidence>
<dbReference type="InterPro" id="IPR018044">
    <property type="entry name" value="Peptidase_S11"/>
</dbReference>
<dbReference type="GO" id="GO:0006508">
    <property type="term" value="P:proteolysis"/>
    <property type="evidence" value="ECO:0007669"/>
    <property type="project" value="InterPro"/>
</dbReference>
<dbReference type="GO" id="GO:0009252">
    <property type="term" value="P:peptidoglycan biosynthetic process"/>
    <property type="evidence" value="ECO:0007669"/>
    <property type="project" value="UniProtKB-KW"/>
</dbReference>
<keyword evidence="12" id="KW-1185">Reference proteome</keyword>
<evidence type="ECO:0000313" key="11">
    <source>
        <dbReference type="EMBL" id="NLR76062.1"/>
    </source>
</evidence>
<name>A0A847SJH6_9NEIS</name>
<reference evidence="11 12" key="1">
    <citation type="submission" date="2020-04" db="EMBL/GenBank/DDBJ databases">
        <title>Draft genome of Leeia sp. IMCC25680.</title>
        <authorList>
            <person name="Song J."/>
            <person name="Cho J.-C."/>
        </authorList>
    </citation>
    <scope>NUCLEOTIDE SEQUENCE [LARGE SCALE GENOMIC DNA]</scope>
    <source>
        <strain evidence="11 12">IMCC25680</strain>
    </source>
</reference>
<keyword evidence="4" id="KW-0133">Cell shape</keyword>
<dbReference type="RefSeq" id="WP_168877739.1">
    <property type="nucleotide sequence ID" value="NZ_JABAIM010000003.1"/>
</dbReference>
<dbReference type="Gene3D" id="3.40.710.10">
    <property type="entry name" value="DD-peptidase/beta-lactamase superfamily"/>
    <property type="match status" value="1"/>
</dbReference>
<comment type="caution">
    <text evidence="11">The sequence shown here is derived from an EMBL/GenBank/DDBJ whole genome shotgun (WGS) entry which is preliminary data.</text>
</comment>
<dbReference type="PANTHER" id="PTHR21581">
    <property type="entry name" value="D-ALANYL-D-ALANINE CARBOXYPEPTIDASE"/>
    <property type="match status" value="1"/>
</dbReference>
<feature type="active site" evidence="7">
    <location>
        <position position="163"/>
    </location>
</feature>
<evidence type="ECO:0000256" key="6">
    <source>
        <dbReference type="ARBA" id="ARBA00023316"/>
    </source>
</evidence>
<evidence type="ECO:0000256" key="5">
    <source>
        <dbReference type="ARBA" id="ARBA00022984"/>
    </source>
</evidence>
<gene>
    <name evidence="11" type="ORF">HF682_12925</name>
</gene>
<feature type="active site" description="Proton acceptor" evidence="7">
    <location>
        <position position="109"/>
    </location>
</feature>
<keyword evidence="2" id="KW-0732">Signal</keyword>
<evidence type="ECO:0000256" key="8">
    <source>
        <dbReference type="PIRSR" id="PIRSR618044-2"/>
    </source>
</evidence>
<feature type="binding site" evidence="8">
    <location>
        <position position="270"/>
    </location>
    <ligand>
        <name>substrate</name>
    </ligand>
</feature>
<proteinExistence type="inferred from homology"/>
<dbReference type="PANTHER" id="PTHR21581:SF26">
    <property type="entry name" value="D-ALANYL-D-ALANINE ENDOPEPTIDASE"/>
    <property type="match status" value="1"/>
</dbReference>
<dbReference type="GO" id="GO:0009002">
    <property type="term" value="F:serine-type D-Ala-D-Ala carboxypeptidase activity"/>
    <property type="evidence" value="ECO:0007669"/>
    <property type="project" value="InterPro"/>
</dbReference>
<dbReference type="PRINTS" id="PR00725">
    <property type="entry name" value="DADACBPTASE1"/>
</dbReference>
<dbReference type="InterPro" id="IPR012338">
    <property type="entry name" value="Beta-lactam/transpept-like"/>
</dbReference>
<comment type="similarity">
    <text evidence="1 9">Belongs to the peptidase S11 family.</text>
</comment>
<dbReference type="EMBL" id="JABAIM010000003">
    <property type="protein sequence ID" value="NLR76062.1"/>
    <property type="molecule type" value="Genomic_DNA"/>
</dbReference>
<feature type="domain" description="Peptidase S11 D-alanyl-D-alanine carboxypeptidase A N-terminal" evidence="10">
    <location>
        <begin position="75"/>
        <end position="299"/>
    </location>
</feature>
<protein>
    <submittedName>
        <fullName evidence="11">Peptidase S11</fullName>
    </submittedName>
</protein>
<organism evidence="11 12">
    <name type="scientific">Leeia aquatica</name>
    <dbReference type="NCBI Taxonomy" id="2725557"/>
    <lineage>
        <taxon>Bacteria</taxon>
        <taxon>Pseudomonadati</taxon>
        <taxon>Pseudomonadota</taxon>
        <taxon>Betaproteobacteria</taxon>
        <taxon>Neisseriales</taxon>
        <taxon>Leeiaceae</taxon>
        <taxon>Leeia</taxon>
    </lineage>
</organism>
<accession>A0A847SJH6</accession>
<evidence type="ECO:0000256" key="1">
    <source>
        <dbReference type="ARBA" id="ARBA00007164"/>
    </source>
</evidence>
<dbReference type="InterPro" id="IPR001967">
    <property type="entry name" value="Peptidase_S11_N"/>
</dbReference>
<evidence type="ECO:0000259" key="10">
    <source>
        <dbReference type="Pfam" id="PF00768"/>
    </source>
</evidence>
<keyword evidence="3" id="KW-0378">Hydrolase</keyword>
<dbReference type="GO" id="GO:0008360">
    <property type="term" value="P:regulation of cell shape"/>
    <property type="evidence" value="ECO:0007669"/>
    <property type="project" value="UniProtKB-KW"/>
</dbReference>
<dbReference type="Proteomes" id="UP000587991">
    <property type="component" value="Unassembled WGS sequence"/>
</dbReference>
<evidence type="ECO:0000256" key="2">
    <source>
        <dbReference type="ARBA" id="ARBA00022729"/>
    </source>
</evidence>
<keyword evidence="5" id="KW-0573">Peptidoglycan synthesis</keyword>
<sequence length="337" mass="36639">MDARLTFPRLLLLGLLGGVLTLPVAARDIKPATRQKPGHRVSVTLPGKAQAVSLDARLPTEAMAESEDTLISSLDELRSSAVLIQHADTGAIIYQRNAKVRVPIASLTKLMTAVVVLDAHLALDMPVTVEEDDVDQLRHSSSHLMVGTTASREDMLRLALMSSENRAAALLARTYPGGTEAFVARMNRKARSLGMVNTHFVDSSGLGNGNVSTAEDLAKLVDAAARYPLIRQYTTTESYVLNPLAGGRVRQFGNTNPLVRDTQWDIDLSKTGFTNEAGKCLVLKARIDRTPVVMILLDSAGRMTRVGDAIRVRRWLERNPAALHQKVALVKPQAPRS</sequence>
<dbReference type="AlphaFoldDB" id="A0A847SJH6"/>